<comment type="subcellular location">
    <subcellularLocation>
        <location evidence="1">Cell membrane</location>
        <topology evidence="1">Multi-pass membrane protein</topology>
    </subcellularLocation>
</comment>
<feature type="transmembrane region" description="Helical" evidence="8">
    <location>
        <begin position="103"/>
        <end position="120"/>
    </location>
</feature>
<keyword evidence="4" id="KW-1003">Cell membrane</keyword>
<dbReference type="CDD" id="cd06550">
    <property type="entry name" value="TM_ABC_iron-siderophores_like"/>
    <property type="match status" value="1"/>
</dbReference>
<protein>
    <submittedName>
        <fullName evidence="9">Iron ABC transporter permease</fullName>
    </submittedName>
</protein>
<evidence type="ECO:0000313" key="10">
    <source>
        <dbReference type="Proteomes" id="UP000502248"/>
    </source>
</evidence>
<dbReference type="Gene3D" id="1.10.3470.10">
    <property type="entry name" value="ABC transporter involved in vitamin B12 uptake, BtuC"/>
    <property type="match status" value="1"/>
</dbReference>
<organism evidence="9 10">
    <name type="scientific">Cohnella herbarum</name>
    <dbReference type="NCBI Taxonomy" id="2728023"/>
    <lineage>
        <taxon>Bacteria</taxon>
        <taxon>Bacillati</taxon>
        <taxon>Bacillota</taxon>
        <taxon>Bacilli</taxon>
        <taxon>Bacillales</taxon>
        <taxon>Paenibacillaceae</taxon>
        <taxon>Cohnella</taxon>
    </lineage>
</organism>
<comment type="similarity">
    <text evidence="2">Belongs to the binding-protein-dependent transport system permease family. FecCD subfamily.</text>
</comment>
<dbReference type="GO" id="GO:0022857">
    <property type="term" value="F:transmembrane transporter activity"/>
    <property type="evidence" value="ECO:0007669"/>
    <property type="project" value="InterPro"/>
</dbReference>
<dbReference type="AlphaFoldDB" id="A0A7Z2VR69"/>
<keyword evidence="10" id="KW-1185">Reference proteome</keyword>
<feature type="transmembrane region" description="Helical" evidence="8">
    <location>
        <begin position="242"/>
        <end position="268"/>
    </location>
</feature>
<dbReference type="Proteomes" id="UP000502248">
    <property type="component" value="Chromosome"/>
</dbReference>
<accession>A0A7Z2VR69</accession>
<evidence type="ECO:0000256" key="8">
    <source>
        <dbReference type="SAM" id="Phobius"/>
    </source>
</evidence>
<evidence type="ECO:0000256" key="7">
    <source>
        <dbReference type="ARBA" id="ARBA00023136"/>
    </source>
</evidence>
<evidence type="ECO:0000313" key="9">
    <source>
        <dbReference type="EMBL" id="QJD88031.1"/>
    </source>
</evidence>
<keyword evidence="5 8" id="KW-0812">Transmembrane</keyword>
<proteinExistence type="inferred from homology"/>
<feature type="transmembrane region" description="Helical" evidence="8">
    <location>
        <begin position="71"/>
        <end position="91"/>
    </location>
</feature>
<dbReference type="SUPFAM" id="SSF81345">
    <property type="entry name" value="ABC transporter involved in vitamin B12 uptake, BtuC"/>
    <property type="match status" value="1"/>
</dbReference>
<evidence type="ECO:0000256" key="5">
    <source>
        <dbReference type="ARBA" id="ARBA00022692"/>
    </source>
</evidence>
<gene>
    <name evidence="9" type="ORF">HH215_07150</name>
</gene>
<evidence type="ECO:0000256" key="6">
    <source>
        <dbReference type="ARBA" id="ARBA00022989"/>
    </source>
</evidence>
<dbReference type="KEGG" id="cheb:HH215_07150"/>
<dbReference type="InterPro" id="IPR000522">
    <property type="entry name" value="ABC_transptr_permease_BtuC"/>
</dbReference>
<feature type="transmembrane region" description="Helical" evidence="8">
    <location>
        <begin position="158"/>
        <end position="180"/>
    </location>
</feature>
<dbReference type="EMBL" id="CP051680">
    <property type="protein sequence ID" value="QJD88031.1"/>
    <property type="molecule type" value="Genomic_DNA"/>
</dbReference>
<dbReference type="RefSeq" id="WP_169284271.1">
    <property type="nucleotide sequence ID" value="NZ_CP051680.1"/>
</dbReference>
<feature type="transmembrane region" description="Helical" evidence="8">
    <location>
        <begin position="126"/>
        <end position="146"/>
    </location>
</feature>
<evidence type="ECO:0000256" key="3">
    <source>
        <dbReference type="ARBA" id="ARBA00022448"/>
    </source>
</evidence>
<evidence type="ECO:0000256" key="1">
    <source>
        <dbReference type="ARBA" id="ARBA00004651"/>
    </source>
</evidence>
<dbReference type="InterPro" id="IPR037294">
    <property type="entry name" value="ABC_BtuC-like"/>
</dbReference>
<dbReference type="GO" id="GO:0005886">
    <property type="term" value="C:plasma membrane"/>
    <property type="evidence" value="ECO:0007669"/>
    <property type="project" value="UniProtKB-SubCell"/>
</dbReference>
<keyword evidence="3" id="KW-0813">Transport</keyword>
<dbReference type="GO" id="GO:0033214">
    <property type="term" value="P:siderophore-iron import into cell"/>
    <property type="evidence" value="ECO:0007669"/>
    <property type="project" value="TreeGrafter"/>
</dbReference>
<dbReference type="Pfam" id="PF01032">
    <property type="entry name" value="FecCD"/>
    <property type="match status" value="1"/>
</dbReference>
<feature type="transmembrane region" description="Helical" evidence="8">
    <location>
        <begin position="200"/>
        <end position="221"/>
    </location>
</feature>
<feature type="transmembrane region" description="Helical" evidence="8">
    <location>
        <begin position="288"/>
        <end position="309"/>
    </location>
</feature>
<reference evidence="9 10" key="1">
    <citation type="submission" date="2020-04" db="EMBL/GenBank/DDBJ databases">
        <title>Genome sequencing of novel species.</title>
        <authorList>
            <person name="Heo J."/>
            <person name="Kim S.-J."/>
            <person name="Kim J.-S."/>
            <person name="Hong S.-B."/>
            <person name="Kwon S.-W."/>
        </authorList>
    </citation>
    <scope>NUCLEOTIDE SEQUENCE [LARGE SCALE GENOMIC DNA]</scope>
    <source>
        <strain evidence="9 10">MFER-1</strain>
    </source>
</reference>
<sequence length="341" mass="35925">MYHTGHAAEGRTLKVRFIGLAVLLTLVVVAAILSIAFGIVRIPYRSVLDAFWSFDGSRDQLIIRTVRLPRALIAVMVGGSLAVAGCLMQALSRNSLAGPELFGVNYGAALAAVIASFLLGSTSLTIFAWSALLGAAISGASVFLLGSLGRDPLTPVKLVLAGSTMNLLLASLTQGILILNEQSLDTMRFWLAGSLTGRDIHLLEQVLPFMIIGLIVAFSMGGHMNVINLGDDMARGLGQRVFFMKVGCIIVIVMLAGSAVAIAGPIGFVGLAVPHIARFLVGTDYRWILPYAALLGALLLLAADIAARFVHPAQEIPVGVVTAFFGAPFLIYLVVRKGGTT</sequence>
<feature type="transmembrane region" description="Helical" evidence="8">
    <location>
        <begin position="316"/>
        <end position="335"/>
    </location>
</feature>
<name>A0A7Z2VR69_9BACL</name>
<feature type="transmembrane region" description="Helical" evidence="8">
    <location>
        <begin position="20"/>
        <end position="44"/>
    </location>
</feature>
<evidence type="ECO:0000256" key="4">
    <source>
        <dbReference type="ARBA" id="ARBA00022475"/>
    </source>
</evidence>
<dbReference type="PANTHER" id="PTHR30472">
    <property type="entry name" value="FERRIC ENTEROBACTIN TRANSPORT SYSTEM PERMEASE PROTEIN"/>
    <property type="match status" value="1"/>
</dbReference>
<evidence type="ECO:0000256" key="2">
    <source>
        <dbReference type="ARBA" id="ARBA00007935"/>
    </source>
</evidence>
<keyword evidence="6 8" id="KW-1133">Transmembrane helix</keyword>
<dbReference type="PANTHER" id="PTHR30472:SF1">
    <property type="entry name" value="FE(3+) DICITRATE TRANSPORT SYSTEM PERMEASE PROTEIN FECC-RELATED"/>
    <property type="match status" value="1"/>
</dbReference>
<dbReference type="FunFam" id="1.10.3470.10:FF:000001">
    <property type="entry name" value="Vitamin B12 ABC transporter permease BtuC"/>
    <property type="match status" value="1"/>
</dbReference>
<keyword evidence="7 8" id="KW-0472">Membrane</keyword>